<comment type="similarity">
    <text evidence="1">Belongs to the PCNA family.</text>
</comment>
<dbReference type="InterPro" id="IPR022649">
    <property type="entry name" value="Pr_cel_nuc_antig_C"/>
</dbReference>
<evidence type="ECO:0008006" key="6">
    <source>
        <dbReference type="Google" id="ProtNLM"/>
    </source>
</evidence>
<dbReference type="GO" id="GO:0006275">
    <property type="term" value="P:regulation of DNA replication"/>
    <property type="evidence" value="ECO:0007669"/>
    <property type="project" value="InterPro"/>
</dbReference>
<evidence type="ECO:0000256" key="2">
    <source>
        <dbReference type="ARBA" id="ARBA00023125"/>
    </source>
</evidence>
<dbReference type="PROSITE" id="PS01251">
    <property type="entry name" value="PCNA_1"/>
    <property type="match status" value="1"/>
</dbReference>
<dbReference type="HAMAP" id="MF_00317">
    <property type="entry name" value="DNApol_clamp_arch"/>
    <property type="match status" value="1"/>
</dbReference>
<comment type="caution">
    <text evidence="5">The sequence shown here is derived from an EMBL/GenBank/DDBJ whole genome shotgun (WGS) entry which is preliminary data.</text>
</comment>
<feature type="domain" description="Proliferating cell nuclear antigen PCNA C-terminal" evidence="4">
    <location>
        <begin position="149"/>
        <end position="265"/>
    </location>
</feature>
<feature type="domain" description="Proliferating cell nuclear antigen PCNA N-terminal" evidence="3">
    <location>
        <begin position="18"/>
        <end position="138"/>
    </location>
</feature>
<dbReference type="PANTHER" id="PTHR11352">
    <property type="entry name" value="PROLIFERATING CELL NUCLEAR ANTIGEN"/>
    <property type="match status" value="1"/>
</dbReference>
<reference evidence="5" key="1">
    <citation type="journal article" date="2015" name="Nature">
        <title>Complex archaea that bridge the gap between prokaryotes and eukaryotes.</title>
        <authorList>
            <person name="Spang A."/>
            <person name="Saw J.H."/>
            <person name="Jorgensen S.L."/>
            <person name="Zaremba-Niedzwiedzka K."/>
            <person name="Martijn J."/>
            <person name="Lind A.E."/>
            <person name="van Eijk R."/>
            <person name="Schleper C."/>
            <person name="Guy L."/>
            <person name="Ettema T.J."/>
        </authorList>
    </citation>
    <scope>NUCLEOTIDE SEQUENCE</scope>
</reference>
<evidence type="ECO:0000313" key="5">
    <source>
        <dbReference type="EMBL" id="KKL76874.1"/>
    </source>
</evidence>
<proteinExistence type="inferred from homology"/>
<dbReference type="EMBL" id="LAZR01023916">
    <property type="protein sequence ID" value="KKL76874.1"/>
    <property type="molecule type" value="Genomic_DNA"/>
</dbReference>
<dbReference type="InterPro" id="IPR022659">
    <property type="entry name" value="Pr_cel_nuc_antig_CS"/>
</dbReference>
<evidence type="ECO:0000259" key="3">
    <source>
        <dbReference type="Pfam" id="PF00705"/>
    </source>
</evidence>
<dbReference type="Pfam" id="PF02747">
    <property type="entry name" value="PCNA_C"/>
    <property type="match status" value="1"/>
</dbReference>
<dbReference type="NCBIfam" id="TIGR00590">
    <property type="entry name" value="pcna"/>
    <property type="match status" value="1"/>
</dbReference>
<dbReference type="PRINTS" id="PR00339">
    <property type="entry name" value="PCNACYCLIN"/>
</dbReference>
<dbReference type="Pfam" id="PF00705">
    <property type="entry name" value="PCNA_N"/>
    <property type="match status" value="1"/>
</dbReference>
<dbReference type="SUPFAM" id="SSF55979">
    <property type="entry name" value="DNA clamp"/>
    <property type="match status" value="2"/>
</dbReference>
<dbReference type="CDD" id="cd00577">
    <property type="entry name" value="PCNA"/>
    <property type="match status" value="1"/>
</dbReference>
<accession>A0A0F9ES89</accession>
<gene>
    <name evidence="5" type="ORF">LCGC14_2040520</name>
</gene>
<dbReference type="PANTHER" id="PTHR11352:SF0">
    <property type="entry name" value="PROLIFERATING CELL NUCLEAR ANTIGEN"/>
    <property type="match status" value="1"/>
</dbReference>
<dbReference type="InterPro" id="IPR000730">
    <property type="entry name" value="Pr_cel_nuc_antig"/>
</dbReference>
<dbReference type="GO" id="GO:0003677">
    <property type="term" value="F:DNA binding"/>
    <property type="evidence" value="ECO:0007669"/>
    <property type="project" value="UniProtKB-KW"/>
</dbReference>
<sequence>MSKTKPKPKKKVEEVGFTLKFDNSRILRAIVETLSSIIDETEFLITPEGFKISAMDPSRICLLQLTIAKKNFDEFECSNKCKIALNLDDFDKIMKRSSINDTIEVSYQEADQKIKIKMQRDNSTRARTFSLALLDIDTEDVPIDNLLKTEYNSEWSMDPDFFIEAIKDAEIYSEILNIKTEAEQGITFSSSGTIGEMLYDLGIEDLISADFNDISTGAYSITFLKAILKINSITEALKISLKTDHPLKMRFHLLEGGLLNYFLAPRVSEEELDEDDLIEELGEEG</sequence>
<dbReference type="GO" id="GO:0006272">
    <property type="term" value="P:leading strand elongation"/>
    <property type="evidence" value="ECO:0007669"/>
    <property type="project" value="TreeGrafter"/>
</dbReference>
<keyword evidence="2" id="KW-0238">DNA-binding</keyword>
<organism evidence="5">
    <name type="scientific">marine sediment metagenome</name>
    <dbReference type="NCBI Taxonomy" id="412755"/>
    <lineage>
        <taxon>unclassified sequences</taxon>
        <taxon>metagenomes</taxon>
        <taxon>ecological metagenomes</taxon>
    </lineage>
</organism>
<dbReference type="InterPro" id="IPR022648">
    <property type="entry name" value="Pr_cel_nuc_antig_N"/>
</dbReference>
<dbReference type="InterPro" id="IPR046938">
    <property type="entry name" value="DNA_clamp_sf"/>
</dbReference>
<evidence type="ECO:0000259" key="4">
    <source>
        <dbReference type="Pfam" id="PF02747"/>
    </source>
</evidence>
<protein>
    <recommendedName>
        <fullName evidence="6">Proliferating cell nuclear antigen PCNA N-terminal domain-containing protein</fullName>
    </recommendedName>
</protein>
<dbReference type="AlphaFoldDB" id="A0A0F9ES89"/>
<evidence type="ECO:0000256" key="1">
    <source>
        <dbReference type="ARBA" id="ARBA00010462"/>
    </source>
</evidence>
<dbReference type="GO" id="GO:0030337">
    <property type="term" value="F:DNA polymerase processivity factor activity"/>
    <property type="evidence" value="ECO:0007669"/>
    <property type="project" value="InterPro"/>
</dbReference>
<dbReference type="Gene3D" id="3.70.10.10">
    <property type="match status" value="1"/>
</dbReference>
<name>A0A0F9ES89_9ZZZZ</name>